<reference evidence="2" key="1">
    <citation type="journal article" date="2019" name="Int. J. Syst. Evol. Microbiol.">
        <title>The Global Catalogue of Microorganisms (GCM) 10K type strain sequencing project: providing services to taxonomists for standard genome sequencing and annotation.</title>
        <authorList>
            <consortium name="The Broad Institute Genomics Platform"/>
            <consortium name="The Broad Institute Genome Sequencing Center for Infectious Disease"/>
            <person name="Wu L."/>
            <person name="Ma J."/>
        </authorList>
    </citation>
    <scope>NUCLEOTIDE SEQUENCE [LARGE SCALE GENOMIC DNA]</scope>
    <source>
        <strain evidence="2">JCM 17975</strain>
    </source>
</reference>
<name>A0ABP8XFY8_9MICO</name>
<evidence type="ECO:0000313" key="1">
    <source>
        <dbReference type="EMBL" id="GAA4706808.1"/>
    </source>
</evidence>
<dbReference type="RefSeq" id="WP_253869280.1">
    <property type="nucleotide sequence ID" value="NZ_BAABHM010000012.1"/>
</dbReference>
<sequence length="377" mass="39930">MVVTTRAAARDLAPEAVVGLSRSFPLIARPGPVCLALEERVTQLSEVLDVPFGDAGATFAAHALTRAAGLASECQRPKEVNRILRQHLAVYAGRDLLSGAAALAMLEPATDLARLHALAGHTDRAVTWLTRLMHAVRTGTSISIDRYDLPLDHVDADPGEHELLQGWAWGRLLADAVKILTMAGQRAEAAALVTRHGGLGARLTETRQAMVVAHLVAGEPVAARHYLAGAQPSLPWESEIASCLAVLAAEPADRPADTAALISTFQHSAPATDLAAYRARYGVMVTRLAHATGHPYASIARQVAAEAIAVGDGHAAREVVRTVAGCLSHKDIATLERNIIRAGLRSGALTGYNLSRLRTTADHATTILQESLQAIPR</sequence>
<gene>
    <name evidence="1" type="ORF">GCM10023198_31430</name>
</gene>
<dbReference type="Proteomes" id="UP001500843">
    <property type="component" value="Unassembled WGS sequence"/>
</dbReference>
<keyword evidence="2" id="KW-1185">Reference proteome</keyword>
<accession>A0ABP8XFY8</accession>
<protein>
    <recommendedName>
        <fullName evidence="3">Transcriptional regulator</fullName>
    </recommendedName>
</protein>
<organism evidence="1 2">
    <name type="scientific">Promicromonospora umidemergens</name>
    <dbReference type="NCBI Taxonomy" id="629679"/>
    <lineage>
        <taxon>Bacteria</taxon>
        <taxon>Bacillati</taxon>
        <taxon>Actinomycetota</taxon>
        <taxon>Actinomycetes</taxon>
        <taxon>Micrococcales</taxon>
        <taxon>Promicromonosporaceae</taxon>
        <taxon>Promicromonospora</taxon>
    </lineage>
</organism>
<comment type="caution">
    <text evidence="1">The sequence shown here is derived from an EMBL/GenBank/DDBJ whole genome shotgun (WGS) entry which is preliminary data.</text>
</comment>
<dbReference type="EMBL" id="BAABHM010000012">
    <property type="protein sequence ID" value="GAA4706808.1"/>
    <property type="molecule type" value="Genomic_DNA"/>
</dbReference>
<evidence type="ECO:0000313" key="2">
    <source>
        <dbReference type="Proteomes" id="UP001500843"/>
    </source>
</evidence>
<proteinExistence type="predicted"/>
<evidence type="ECO:0008006" key="3">
    <source>
        <dbReference type="Google" id="ProtNLM"/>
    </source>
</evidence>